<feature type="binding site" description="axial binding residue" evidence="14">
    <location>
        <position position="53"/>
    </location>
    <ligand>
        <name>heme</name>
        <dbReference type="ChEBI" id="CHEBI:30413"/>
    </ligand>
    <ligandPart>
        <name>Fe</name>
        <dbReference type="ChEBI" id="CHEBI:18248"/>
    </ligandPart>
</feature>
<comment type="subcellular location">
    <subcellularLocation>
        <location evidence="2">Membrane</location>
        <topology evidence="2">Lipid-anchor</topology>
        <topology evidence="2">GPI-anchor</topology>
    </subcellularLocation>
    <subcellularLocation>
        <location evidence="1">Membrane</location>
        <topology evidence="1">Multi-pass membrane protein</topology>
    </subcellularLocation>
    <subcellularLocation>
        <location evidence="3">Secreted</location>
    </subcellularLocation>
</comment>
<organism evidence="19 20">
    <name type="scientific">Paraphoma chrysanthemicola</name>
    <dbReference type="NCBI Taxonomy" id="798071"/>
    <lineage>
        <taxon>Eukaryota</taxon>
        <taxon>Fungi</taxon>
        <taxon>Dikarya</taxon>
        <taxon>Ascomycota</taxon>
        <taxon>Pezizomycotina</taxon>
        <taxon>Dothideomycetes</taxon>
        <taxon>Pleosporomycetidae</taxon>
        <taxon>Pleosporales</taxon>
        <taxon>Pleosporineae</taxon>
        <taxon>Phaeosphaeriaceae</taxon>
        <taxon>Paraphoma</taxon>
    </lineage>
</organism>
<name>A0A8K0R3F9_9PLEO</name>
<dbReference type="AlphaFoldDB" id="A0A8K0R3F9"/>
<evidence type="ECO:0000256" key="17">
    <source>
        <dbReference type="SAM" id="SignalP"/>
    </source>
</evidence>
<feature type="signal peptide" evidence="17">
    <location>
        <begin position="1"/>
        <end position="22"/>
    </location>
</feature>
<evidence type="ECO:0000256" key="2">
    <source>
        <dbReference type="ARBA" id="ARBA00004589"/>
    </source>
</evidence>
<gene>
    <name evidence="19" type="ORF">FB567DRAFT_100511</name>
</gene>
<keyword evidence="20" id="KW-1185">Reference proteome</keyword>
<dbReference type="Pfam" id="PF20684">
    <property type="entry name" value="Fung_rhodopsin"/>
    <property type="match status" value="1"/>
</dbReference>
<feature type="chain" id="PRO_5035463765" description="CFEM domain-containing protein" evidence="17">
    <location>
        <begin position="23"/>
        <end position="464"/>
    </location>
</feature>
<keyword evidence="10 16" id="KW-0472">Membrane</keyword>
<reference evidence="19" key="1">
    <citation type="journal article" date="2021" name="Nat. Commun.">
        <title>Genetic determinants of endophytism in the Arabidopsis root mycobiome.</title>
        <authorList>
            <person name="Mesny F."/>
            <person name="Miyauchi S."/>
            <person name="Thiergart T."/>
            <person name="Pickel B."/>
            <person name="Atanasova L."/>
            <person name="Karlsson M."/>
            <person name="Huettel B."/>
            <person name="Barry K.W."/>
            <person name="Haridas S."/>
            <person name="Chen C."/>
            <person name="Bauer D."/>
            <person name="Andreopoulos W."/>
            <person name="Pangilinan J."/>
            <person name="LaButti K."/>
            <person name="Riley R."/>
            <person name="Lipzen A."/>
            <person name="Clum A."/>
            <person name="Drula E."/>
            <person name="Henrissat B."/>
            <person name="Kohler A."/>
            <person name="Grigoriev I.V."/>
            <person name="Martin F.M."/>
            <person name="Hacquard S."/>
        </authorList>
    </citation>
    <scope>NUCLEOTIDE SEQUENCE</scope>
    <source>
        <strain evidence="19">MPI-SDFR-AT-0120</strain>
    </source>
</reference>
<evidence type="ECO:0000256" key="13">
    <source>
        <dbReference type="ARBA" id="ARBA00038359"/>
    </source>
</evidence>
<evidence type="ECO:0000256" key="4">
    <source>
        <dbReference type="ARBA" id="ARBA00010031"/>
    </source>
</evidence>
<evidence type="ECO:0000256" key="3">
    <source>
        <dbReference type="ARBA" id="ARBA00004613"/>
    </source>
</evidence>
<keyword evidence="8 17" id="KW-0732">Signal</keyword>
<feature type="region of interest" description="Disordered" evidence="15">
    <location>
        <begin position="386"/>
        <end position="419"/>
    </location>
</feature>
<dbReference type="InterPro" id="IPR008427">
    <property type="entry name" value="Extracellular_membr_CFEM_dom"/>
</dbReference>
<feature type="transmembrane region" description="Helical" evidence="16">
    <location>
        <begin position="102"/>
        <end position="123"/>
    </location>
</feature>
<feature type="compositionally biased region" description="Polar residues" evidence="15">
    <location>
        <begin position="440"/>
        <end position="454"/>
    </location>
</feature>
<evidence type="ECO:0000256" key="14">
    <source>
        <dbReference type="PROSITE-ProRule" id="PRU01356"/>
    </source>
</evidence>
<dbReference type="PANTHER" id="PTHR33048">
    <property type="entry name" value="PTH11-LIKE INTEGRAL MEMBRANE PROTEIN (AFU_ORTHOLOGUE AFUA_5G11245)"/>
    <property type="match status" value="1"/>
</dbReference>
<dbReference type="GO" id="GO:0046872">
    <property type="term" value="F:metal ion binding"/>
    <property type="evidence" value="ECO:0007669"/>
    <property type="project" value="UniProtKB-UniRule"/>
</dbReference>
<keyword evidence="9 16" id="KW-1133">Transmembrane helix</keyword>
<feature type="transmembrane region" description="Helical" evidence="16">
    <location>
        <begin position="297"/>
        <end position="315"/>
    </location>
</feature>
<feature type="disulfide bond" evidence="14">
    <location>
        <begin position="49"/>
        <end position="56"/>
    </location>
</feature>
<evidence type="ECO:0000256" key="6">
    <source>
        <dbReference type="ARBA" id="ARBA00022622"/>
    </source>
</evidence>
<evidence type="ECO:0000256" key="11">
    <source>
        <dbReference type="ARBA" id="ARBA00023157"/>
    </source>
</evidence>
<evidence type="ECO:0000256" key="8">
    <source>
        <dbReference type="ARBA" id="ARBA00022729"/>
    </source>
</evidence>
<dbReference type="GO" id="GO:0005576">
    <property type="term" value="C:extracellular region"/>
    <property type="evidence" value="ECO:0007669"/>
    <property type="project" value="UniProtKB-SubCell"/>
</dbReference>
<evidence type="ECO:0000256" key="5">
    <source>
        <dbReference type="ARBA" id="ARBA00022525"/>
    </source>
</evidence>
<keyword evidence="5" id="KW-0964">Secreted</keyword>
<evidence type="ECO:0000259" key="18">
    <source>
        <dbReference type="PROSITE" id="PS52012"/>
    </source>
</evidence>
<evidence type="ECO:0000256" key="1">
    <source>
        <dbReference type="ARBA" id="ARBA00004141"/>
    </source>
</evidence>
<dbReference type="PROSITE" id="PS52012">
    <property type="entry name" value="CFEM"/>
    <property type="match status" value="1"/>
</dbReference>
<dbReference type="GO" id="GO:0098552">
    <property type="term" value="C:side of membrane"/>
    <property type="evidence" value="ECO:0007669"/>
    <property type="project" value="UniProtKB-KW"/>
</dbReference>
<dbReference type="Pfam" id="PF05730">
    <property type="entry name" value="CFEM"/>
    <property type="match status" value="1"/>
</dbReference>
<evidence type="ECO:0000256" key="9">
    <source>
        <dbReference type="ARBA" id="ARBA00022989"/>
    </source>
</evidence>
<keyword evidence="6" id="KW-0336">GPI-anchor</keyword>
<feature type="compositionally biased region" description="Polar residues" evidence="15">
    <location>
        <begin position="400"/>
        <end position="414"/>
    </location>
</feature>
<dbReference type="InterPro" id="IPR049326">
    <property type="entry name" value="Rhodopsin_dom_fungi"/>
</dbReference>
<keyword evidence="6" id="KW-0325">Glycoprotein</keyword>
<keyword evidence="11 14" id="KW-1015">Disulfide bond</keyword>
<feature type="region of interest" description="Disordered" evidence="15">
    <location>
        <begin position="436"/>
        <end position="464"/>
    </location>
</feature>
<feature type="transmembrane region" description="Helical" evidence="16">
    <location>
        <begin position="215"/>
        <end position="241"/>
    </location>
</feature>
<protein>
    <recommendedName>
        <fullName evidence="18">CFEM domain-containing protein</fullName>
    </recommendedName>
</protein>
<dbReference type="InterPro" id="IPR052337">
    <property type="entry name" value="SAT4-like"/>
</dbReference>
<keyword evidence="7 16" id="KW-0812">Transmembrane</keyword>
<evidence type="ECO:0000313" key="20">
    <source>
        <dbReference type="Proteomes" id="UP000813461"/>
    </source>
</evidence>
<dbReference type="Proteomes" id="UP000813461">
    <property type="component" value="Unassembled WGS sequence"/>
</dbReference>
<proteinExistence type="inferred from homology"/>
<feature type="disulfide bond" evidence="14">
    <location>
        <begin position="58"/>
        <end position="91"/>
    </location>
</feature>
<evidence type="ECO:0000256" key="7">
    <source>
        <dbReference type="ARBA" id="ARBA00022692"/>
    </source>
</evidence>
<keyword evidence="14" id="KW-0349">Heme</keyword>
<comment type="similarity">
    <text evidence="13">Belongs to the SAT4 family.</text>
</comment>
<feature type="transmembrane region" description="Helical" evidence="16">
    <location>
        <begin position="135"/>
        <end position="157"/>
    </location>
</feature>
<dbReference type="EMBL" id="JAGMVJ010000014">
    <property type="protein sequence ID" value="KAH7082205.1"/>
    <property type="molecule type" value="Genomic_DNA"/>
</dbReference>
<sequence length="464" mass="50616">MRLSNWMFTTCWLVYMLQGAYAQQADALLTALPSCAAACTVSWLPTSTCQPTDLACICNDAPLIASISACTSTNCTFAEGLQAANVTNRGCGMKPRDRSKDYVITIAVLLVFSVGLYILRLVVRKPFTPAFGLDDGIITVGVASLIALSAVGIQMALHTGFGRDFWSLTTEQVRDMMLYLWLSELGFVMVITCSKLTVLSLYLRIFPQTSMKHAVYAVMTICILSWIAFETLVVIQCLPVAHYWHQFEAPGQGRCIDANAFVWAVAGVHIVLDIIIVALPIPLITRLRLSTRKKLQVLSMFCVGIFVTIVGMIRLKSLVVFARNPNPSYELSDSAGWAMIEAHVGVVCACMPTARQYLQRSFPSIFGSSYDQSRETSHGYRHRLDQVADPASAKGPASTARRQPSITKTGSVIASKSADDDEIELVDSIGQLGCYETHSNKGAPSENSLTNSDPLTCVDHSGKL</sequence>
<evidence type="ECO:0000313" key="19">
    <source>
        <dbReference type="EMBL" id="KAH7082205.1"/>
    </source>
</evidence>
<accession>A0A8K0R3F9</accession>
<keyword evidence="12" id="KW-0449">Lipoprotein</keyword>
<feature type="transmembrane region" description="Helical" evidence="16">
    <location>
        <begin position="261"/>
        <end position="285"/>
    </location>
</feature>
<feature type="transmembrane region" description="Helical" evidence="16">
    <location>
        <begin position="177"/>
        <end position="203"/>
    </location>
</feature>
<keyword evidence="14" id="KW-0479">Metal-binding</keyword>
<dbReference type="OrthoDB" id="5329176at2759"/>
<feature type="domain" description="CFEM" evidence="18">
    <location>
        <begin position="7"/>
        <end position="119"/>
    </location>
</feature>
<feature type="disulfide bond" evidence="14">
    <location>
        <begin position="39"/>
        <end position="70"/>
    </location>
</feature>
<comment type="similarity">
    <text evidence="4">Belongs to the RBT5 family.</text>
</comment>
<dbReference type="PANTHER" id="PTHR33048:SF143">
    <property type="entry name" value="EXTRACELLULAR MEMBRANE PROTEIN CFEM DOMAIN-CONTAINING PROTEIN-RELATED"/>
    <property type="match status" value="1"/>
</dbReference>
<evidence type="ECO:0000256" key="16">
    <source>
        <dbReference type="SAM" id="Phobius"/>
    </source>
</evidence>
<evidence type="ECO:0000256" key="15">
    <source>
        <dbReference type="SAM" id="MobiDB-lite"/>
    </source>
</evidence>
<keyword evidence="14" id="KW-0408">Iron</keyword>
<evidence type="ECO:0000256" key="10">
    <source>
        <dbReference type="ARBA" id="ARBA00023136"/>
    </source>
</evidence>
<feature type="disulfide bond" evidence="14">
    <location>
        <begin position="35"/>
        <end position="75"/>
    </location>
</feature>
<comment type="caution">
    <text evidence="19">The sequence shown here is derived from an EMBL/GenBank/DDBJ whole genome shotgun (WGS) entry which is preliminary data.</text>
</comment>
<evidence type="ECO:0000256" key="12">
    <source>
        <dbReference type="ARBA" id="ARBA00023288"/>
    </source>
</evidence>